<keyword evidence="1" id="KW-1133">Transmembrane helix</keyword>
<dbReference type="HOGENOM" id="CLU_2766252_0_0_2"/>
<organism evidence="2 3">
    <name type="scientific">Pyrobaculum aerophilum (strain ATCC 51768 / DSM 7523 / JCM 9630 / CIP 104966 / NBRC 100827 / IM2)</name>
    <dbReference type="NCBI Taxonomy" id="178306"/>
    <lineage>
        <taxon>Archaea</taxon>
        <taxon>Thermoproteota</taxon>
        <taxon>Thermoprotei</taxon>
        <taxon>Thermoproteales</taxon>
        <taxon>Thermoproteaceae</taxon>
        <taxon>Pyrobaculum</taxon>
    </lineage>
</organism>
<gene>
    <name evidence="2" type="ordered locus">PAE0409</name>
</gene>
<keyword evidence="1" id="KW-0472">Membrane</keyword>
<proteinExistence type="predicted"/>
<accession>Q8ZZ71</accession>
<evidence type="ECO:0000256" key="1">
    <source>
        <dbReference type="SAM" id="Phobius"/>
    </source>
</evidence>
<keyword evidence="1" id="KW-0812">Transmembrane</keyword>
<sequence>MILVIPSQALHGLVYYMHIRICTIHVVVLLLVFAVPRALASLCALLSPDLWSRLPLVVTLYSAFIALLV</sequence>
<feature type="transmembrane region" description="Helical" evidence="1">
    <location>
        <begin position="50"/>
        <end position="68"/>
    </location>
</feature>
<evidence type="ECO:0000313" key="3">
    <source>
        <dbReference type="Proteomes" id="UP000002439"/>
    </source>
</evidence>
<dbReference type="STRING" id="178306.PAE0409"/>
<dbReference type="Proteomes" id="UP000002439">
    <property type="component" value="Chromosome"/>
</dbReference>
<dbReference type="KEGG" id="pai:PAE0409"/>
<dbReference type="AlphaFoldDB" id="Q8ZZ71"/>
<dbReference type="EnsemblBacteria" id="AAL62770">
    <property type="protein sequence ID" value="AAL62770"/>
    <property type="gene ID" value="PAE0409"/>
</dbReference>
<dbReference type="EMBL" id="AE009441">
    <property type="protein sequence ID" value="AAL62770.1"/>
    <property type="molecule type" value="Genomic_DNA"/>
</dbReference>
<evidence type="ECO:0000313" key="2">
    <source>
        <dbReference type="EMBL" id="AAL62770.1"/>
    </source>
</evidence>
<keyword evidence="3" id="KW-1185">Reference proteome</keyword>
<protein>
    <submittedName>
        <fullName evidence="2">Uncharacterized protein</fullName>
    </submittedName>
</protein>
<dbReference type="InParanoid" id="Q8ZZ71"/>
<dbReference type="PATRIC" id="fig|178306.9.peg.306"/>
<reference evidence="2 3" key="1">
    <citation type="journal article" date="2002" name="Proc. Natl. Acad. Sci. U.S.A.">
        <title>Genome sequence of the hyperthermophilic crenarchaeon Pyrobaculum aerophilum.</title>
        <authorList>
            <person name="Fitz-Gibbon S.T."/>
            <person name="Ladner H."/>
            <person name="Kim U.J."/>
            <person name="Stetter K.O."/>
            <person name="Simon M.I."/>
            <person name="Miller J.H."/>
        </authorList>
    </citation>
    <scope>NUCLEOTIDE SEQUENCE [LARGE SCALE GENOMIC DNA]</scope>
    <source>
        <strain evidence="3">ATCC 51768 / DSM 7523 / JCM 9630 / CIP 104966 / NBRC 100827 / IM2</strain>
    </source>
</reference>
<name>Q8ZZ71_PYRAE</name>